<evidence type="ECO:0000313" key="4">
    <source>
        <dbReference type="Proteomes" id="UP000767446"/>
    </source>
</evidence>
<keyword evidence="2" id="KW-1133">Transmembrane helix</keyword>
<organism evidence="3 4">
    <name type="scientific">Gomphosphaeria aponina SAG 52.96 = DSM 107014</name>
    <dbReference type="NCBI Taxonomy" id="1521640"/>
    <lineage>
        <taxon>Bacteria</taxon>
        <taxon>Bacillati</taxon>
        <taxon>Cyanobacteriota</taxon>
        <taxon>Cyanophyceae</taxon>
        <taxon>Oscillatoriophycideae</taxon>
        <taxon>Chroococcales</taxon>
        <taxon>Gomphosphaeriaceae</taxon>
        <taxon>Gomphosphaeria</taxon>
    </lineage>
</organism>
<dbReference type="InterPro" id="IPR021883">
    <property type="entry name" value="LPA1-like"/>
</dbReference>
<accession>A0A941GXR2</accession>
<gene>
    <name evidence="3" type="ORF">DSM107014_07730</name>
</gene>
<feature type="region of interest" description="Disordered" evidence="1">
    <location>
        <begin position="1"/>
        <end position="23"/>
    </location>
</feature>
<keyword evidence="2" id="KW-0472">Membrane</keyword>
<protein>
    <submittedName>
        <fullName evidence="3">DUF3493 domain-containing protein</fullName>
    </submittedName>
</protein>
<feature type="transmembrane region" description="Helical" evidence="2">
    <location>
        <begin position="42"/>
        <end position="63"/>
    </location>
</feature>
<evidence type="ECO:0000256" key="2">
    <source>
        <dbReference type="SAM" id="Phobius"/>
    </source>
</evidence>
<feature type="transmembrane region" description="Helical" evidence="2">
    <location>
        <begin position="75"/>
        <end position="91"/>
    </location>
</feature>
<evidence type="ECO:0000256" key="1">
    <source>
        <dbReference type="SAM" id="MobiDB-lite"/>
    </source>
</evidence>
<reference evidence="3" key="1">
    <citation type="submission" date="2021-02" db="EMBL/GenBank/DDBJ databases">
        <title>Metagenome analyses of Stigonema ocellatum DSM 106950, Chlorogloea purpurea SAG 13.99 and Gomphosphaeria aponina DSM 107014.</title>
        <authorList>
            <person name="Marter P."/>
            <person name="Huang S."/>
        </authorList>
    </citation>
    <scope>NUCLEOTIDE SEQUENCE</scope>
    <source>
        <strain evidence="3">JP213</strain>
    </source>
</reference>
<dbReference type="Pfam" id="PF11998">
    <property type="entry name" value="DUF3493"/>
    <property type="match status" value="1"/>
</dbReference>
<evidence type="ECO:0000313" key="3">
    <source>
        <dbReference type="EMBL" id="MBR8827783.1"/>
    </source>
</evidence>
<dbReference type="EMBL" id="JADQBC010000043">
    <property type="protein sequence ID" value="MBR8827783.1"/>
    <property type="molecule type" value="Genomic_DNA"/>
</dbReference>
<name>A0A941GXR2_9CHRO</name>
<dbReference type="AlphaFoldDB" id="A0A941GXR2"/>
<dbReference type="PANTHER" id="PTHR35498">
    <property type="entry name" value="PROTEIN LOW PSII ACCUMULATION 1, CHLOROPLASTIC"/>
    <property type="match status" value="1"/>
</dbReference>
<comment type="caution">
    <text evidence="3">The sequence shown here is derived from an EMBL/GenBank/DDBJ whole genome shotgun (WGS) entry which is preliminary data.</text>
</comment>
<sequence>MTDSPTNKSNSKRKNKAKQLSPEKYARLKAEAEAPYRGLRKFIYLAFGASGFIGGVIFLAQLAARREVASALPNFALQVGVVALMVFLFRLEDKKESKEKK</sequence>
<dbReference type="Proteomes" id="UP000767446">
    <property type="component" value="Unassembled WGS sequence"/>
</dbReference>
<dbReference type="PANTHER" id="PTHR35498:SF1">
    <property type="entry name" value="LOW PSII ACCUMULATION-LIKE PROTEIN"/>
    <property type="match status" value="1"/>
</dbReference>
<proteinExistence type="predicted"/>
<keyword evidence="2" id="KW-0812">Transmembrane</keyword>